<dbReference type="EMBL" id="BGPR01000204">
    <property type="protein sequence ID" value="GBM04571.1"/>
    <property type="molecule type" value="Genomic_DNA"/>
</dbReference>
<dbReference type="Proteomes" id="UP000499080">
    <property type="component" value="Unassembled WGS sequence"/>
</dbReference>
<evidence type="ECO:0000313" key="1">
    <source>
        <dbReference type="EMBL" id="GBM04571.1"/>
    </source>
</evidence>
<protein>
    <submittedName>
        <fullName evidence="1">Uncharacterized protein</fullName>
    </submittedName>
</protein>
<accession>A0A4Y2CJH2</accession>
<dbReference type="OrthoDB" id="6470775at2759"/>
<organism evidence="1 2">
    <name type="scientific">Araneus ventricosus</name>
    <name type="common">Orbweaver spider</name>
    <name type="synonym">Epeira ventricosa</name>
    <dbReference type="NCBI Taxonomy" id="182803"/>
    <lineage>
        <taxon>Eukaryota</taxon>
        <taxon>Metazoa</taxon>
        <taxon>Ecdysozoa</taxon>
        <taxon>Arthropoda</taxon>
        <taxon>Chelicerata</taxon>
        <taxon>Arachnida</taxon>
        <taxon>Araneae</taxon>
        <taxon>Araneomorphae</taxon>
        <taxon>Entelegynae</taxon>
        <taxon>Araneoidea</taxon>
        <taxon>Araneidae</taxon>
        <taxon>Araneus</taxon>
    </lineage>
</organism>
<sequence>MSSLVACFPSTPIFVRNRKKNSPPCILYGEELFLKKRQNLWDNGNTGPSVHKVLKIVHLKPVFWTLEEILFITGHGLYPSFLSLFHISDSESCTCGAVRDPLHYATSCPLSLAWHIMKPSTSLESLWYQRVPENPNSRKE</sequence>
<gene>
    <name evidence="1" type="ORF">AVEN_93972_1</name>
</gene>
<dbReference type="AlphaFoldDB" id="A0A4Y2CJH2"/>
<proteinExistence type="predicted"/>
<reference evidence="1 2" key="1">
    <citation type="journal article" date="2019" name="Sci. Rep.">
        <title>Orb-weaving spider Araneus ventricosus genome elucidates the spidroin gene catalogue.</title>
        <authorList>
            <person name="Kono N."/>
            <person name="Nakamura H."/>
            <person name="Ohtoshi R."/>
            <person name="Moran D.A.P."/>
            <person name="Shinohara A."/>
            <person name="Yoshida Y."/>
            <person name="Fujiwara M."/>
            <person name="Mori M."/>
            <person name="Tomita M."/>
            <person name="Arakawa K."/>
        </authorList>
    </citation>
    <scope>NUCLEOTIDE SEQUENCE [LARGE SCALE GENOMIC DNA]</scope>
</reference>
<keyword evidence="2" id="KW-1185">Reference proteome</keyword>
<comment type="caution">
    <text evidence="1">The sequence shown here is derived from an EMBL/GenBank/DDBJ whole genome shotgun (WGS) entry which is preliminary data.</text>
</comment>
<evidence type="ECO:0000313" key="2">
    <source>
        <dbReference type="Proteomes" id="UP000499080"/>
    </source>
</evidence>
<name>A0A4Y2CJH2_ARAVE</name>